<feature type="transmembrane region" description="Helical" evidence="14">
    <location>
        <begin position="194"/>
        <end position="213"/>
    </location>
</feature>
<dbReference type="Pfam" id="PF00005">
    <property type="entry name" value="ABC_tran"/>
    <property type="match status" value="2"/>
</dbReference>
<keyword evidence="4" id="KW-0813">Transport</keyword>
<name>A0A8R1XMU5_ONCVO</name>
<dbReference type="GO" id="GO:0005524">
    <property type="term" value="F:ATP binding"/>
    <property type="evidence" value="ECO:0007669"/>
    <property type="project" value="UniProtKB-KW"/>
</dbReference>
<feature type="transmembrane region" description="Helical" evidence="14">
    <location>
        <begin position="919"/>
        <end position="940"/>
    </location>
</feature>
<dbReference type="InterPro" id="IPR003593">
    <property type="entry name" value="AAA+_ATPase"/>
</dbReference>
<evidence type="ECO:0000256" key="5">
    <source>
        <dbReference type="ARBA" id="ARBA00022692"/>
    </source>
</evidence>
<dbReference type="InterPro" id="IPR036640">
    <property type="entry name" value="ABC1_TM_sf"/>
</dbReference>
<comment type="subcellular location">
    <subcellularLocation>
        <location evidence="1">Membrane</location>
        <topology evidence="1">Multi-pass membrane protein</topology>
    </subcellularLocation>
</comment>
<feature type="transmembrane region" description="Helical" evidence="14">
    <location>
        <begin position="839"/>
        <end position="859"/>
    </location>
</feature>
<evidence type="ECO:0000256" key="7">
    <source>
        <dbReference type="ARBA" id="ARBA00022741"/>
    </source>
</evidence>
<dbReference type="SMART" id="SM00382">
    <property type="entry name" value="AAA"/>
    <property type="match status" value="2"/>
</dbReference>
<sequence length="1253" mass="140793">MGMKSICKKKFDSDIQPARYASFIEILRYAQRKDYILLTFGVILSVINGAIYPFSAVFFRGMTDALIIGQSNLTNGTFNTEIYTESVLTYVYCYVLLAVLLLIVSLFSKNCLFILSERQAYEIRKRYFAALLRQQMSWYDQNKTGALTNKLSAGIEQIKLGIGDKFGALLQASVHFIVGVIIACYYSFRMTSMMLIIIPLIMMLLLASTKVLAIMTSREMRAYDEAGSVASEVINNIRTVTAFNAQYAEIVRYENHLKYARKMSIKGVFITSFLMTSYIFAIFASMGLIFWYGTNLAVKGEITPGTVFAVFWAITVGAIRLVHTLPQIGIFTAAKFVAGEIFQTIDLKPKIDCLSPHGLIPTHVKGQIELHNVHFCYPNRPDVKILNNISFTVSPESTVALVGHSGCGKSTIIGLLLRFYEQQAGKITLDGVPISDLNIEWLRNKIGLVSQEPVVFARTIEENLKLGNEALTENEMIEACKIANAHDFIMKLPNGYKTLIGVGGVQLSGGQKQRIAIARILVRNPKILLFDEATSALDSENEAAVQLALDRVRAGRTTITVAHRLSTIRNADQIIVFKNGEIMEMGLHDELMELNGIYRQIVQTEETEKDDGNLINHNESMESLLSYQCKNDKQQLKDKEDVRKGKKSVISVKSLISEIDYKNRKISYASDEIGNASILDILKFGKKEWSLIAVALIFTIVKGLSWPVFFIIYSRRFAMLSCLNKKPIKEETRQNAIFYLILGIISSFSTFASGALFGMVGARISMRLRIAVFKNILRQDLSFFDREYHSTGELTERLANDAQDVKAAVDQRLANAIQGIISLSAGILVAFLFNWKMAGIGVAICTVLIILQIIILRYLKILDQKSIKVTEKAASLASESIENIRTVQYLTKQKRIYESYCFSLQEPYKQAIIRDFWQSLSHTMSIIFLPTNSAASYFFGHWLVRNSWSTPYNVFQVVEALNVASFIMLTVASYLPEYLRARISANLMFQMKDQKPLIDNLSETGIHQPLKGNIRLENVYFAYPMLHQNVLRNFSMSATFGQKIALVGSSGCGKSTIIKLLERFYDVTRGVLFIDDRDIRSYNIRYLRSNIALVDQEPTLFNLSIRDNIAYGLDKMSQDQIESAAKLANIHDFIISLPQGYDTIVGSKGSQLSGGQKQRIAIARAIIRNPKILILDEATSALDSENEKMVQDALEAAHRGRTCIVIAHRLKTVQNADLIIVLKDGRVVECGNHTQLLAEKGVYYCFVEKQNLL</sequence>
<dbReference type="SUPFAM" id="SSF90123">
    <property type="entry name" value="ABC transporter transmembrane region"/>
    <property type="match status" value="2"/>
</dbReference>
<evidence type="ECO:0000256" key="2">
    <source>
        <dbReference type="ARBA" id="ARBA00007577"/>
    </source>
</evidence>
<evidence type="ECO:0000313" key="17">
    <source>
        <dbReference type="EnsemblMetazoa" id="OVOC10280.1"/>
    </source>
</evidence>
<dbReference type="CDD" id="cd03249">
    <property type="entry name" value="ABC_MTABC3_MDL1_MDL2"/>
    <property type="match status" value="2"/>
</dbReference>
<feature type="transmembrane region" description="Helical" evidence="14">
    <location>
        <begin position="813"/>
        <end position="833"/>
    </location>
</feature>
<feature type="transmembrane region" description="Helical" evidence="14">
    <location>
        <begin position="166"/>
        <end position="188"/>
    </location>
</feature>
<keyword evidence="6" id="KW-0677">Repeat</keyword>
<reference evidence="18" key="1">
    <citation type="submission" date="2013-10" db="EMBL/GenBank/DDBJ databases">
        <title>Genome sequencing of Onchocerca volvulus.</title>
        <authorList>
            <person name="Cotton J."/>
            <person name="Tsai J."/>
            <person name="Stanley E."/>
            <person name="Tracey A."/>
            <person name="Holroyd N."/>
            <person name="Lustigman S."/>
            <person name="Berriman M."/>
        </authorList>
    </citation>
    <scope>NUCLEOTIDE SEQUENCE</scope>
</reference>
<organism evidence="17 18">
    <name type="scientific">Onchocerca volvulus</name>
    <dbReference type="NCBI Taxonomy" id="6282"/>
    <lineage>
        <taxon>Eukaryota</taxon>
        <taxon>Metazoa</taxon>
        <taxon>Ecdysozoa</taxon>
        <taxon>Nematoda</taxon>
        <taxon>Chromadorea</taxon>
        <taxon>Rhabditida</taxon>
        <taxon>Spirurina</taxon>
        <taxon>Spiruromorpha</taxon>
        <taxon>Filarioidea</taxon>
        <taxon>Onchocercidae</taxon>
        <taxon>Onchocerca</taxon>
    </lineage>
</organism>
<feature type="domain" description="ABC transmembrane type-1" evidence="16">
    <location>
        <begin position="736"/>
        <end position="980"/>
    </location>
</feature>
<dbReference type="InterPro" id="IPR027417">
    <property type="entry name" value="P-loop_NTPase"/>
</dbReference>
<feature type="transmembrane region" description="Helical" evidence="14">
    <location>
        <begin position="305"/>
        <end position="322"/>
    </location>
</feature>
<evidence type="ECO:0000256" key="1">
    <source>
        <dbReference type="ARBA" id="ARBA00004141"/>
    </source>
</evidence>
<dbReference type="PROSITE" id="PS50893">
    <property type="entry name" value="ABC_TRANSPORTER_2"/>
    <property type="match status" value="2"/>
</dbReference>
<keyword evidence="11 14" id="KW-0472">Membrane</keyword>
<dbReference type="AlphaFoldDB" id="A0A8R1XMU5"/>
<dbReference type="EMBL" id="CMVM020000331">
    <property type="status" value="NOT_ANNOTATED_CDS"/>
    <property type="molecule type" value="Genomic_DNA"/>
</dbReference>
<dbReference type="FunFam" id="3.40.50.300:FF:000916">
    <property type="entry name" value="ABC transporter B family member 9"/>
    <property type="match status" value="1"/>
</dbReference>
<dbReference type="EC" id="7.6.2.2" evidence="3"/>
<evidence type="ECO:0000259" key="16">
    <source>
        <dbReference type="PROSITE" id="PS50929"/>
    </source>
</evidence>
<keyword evidence="7" id="KW-0547">Nucleotide-binding</keyword>
<feature type="transmembrane region" description="Helical" evidence="14">
    <location>
        <begin position="87"/>
        <end position="108"/>
    </location>
</feature>
<dbReference type="GO" id="GO:0008559">
    <property type="term" value="F:ABC-type xenobiotic transporter activity"/>
    <property type="evidence" value="ECO:0007669"/>
    <property type="project" value="UniProtKB-EC"/>
</dbReference>
<protein>
    <recommendedName>
        <fullName evidence="3">ABC-type xenobiotic transporter</fullName>
        <ecNumber evidence="3">7.6.2.2</ecNumber>
    </recommendedName>
</protein>
<dbReference type="GO" id="GO:0015421">
    <property type="term" value="F:ABC-type oligopeptide transporter activity"/>
    <property type="evidence" value="ECO:0007669"/>
    <property type="project" value="TreeGrafter"/>
</dbReference>
<keyword evidence="8" id="KW-0067">ATP-binding</keyword>
<evidence type="ECO:0000259" key="15">
    <source>
        <dbReference type="PROSITE" id="PS50893"/>
    </source>
</evidence>
<evidence type="ECO:0000256" key="10">
    <source>
        <dbReference type="ARBA" id="ARBA00022989"/>
    </source>
</evidence>
<evidence type="ECO:0000256" key="11">
    <source>
        <dbReference type="ARBA" id="ARBA00023136"/>
    </source>
</evidence>
<dbReference type="SUPFAM" id="SSF52540">
    <property type="entry name" value="P-loop containing nucleoside triphosphate hydrolases"/>
    <property type="match status" value="2"/>
</dbReference>
<feature type="transmembrane region" description="Helical" evidence="14">
    <location>
        <begin position="736"/>
        <end position="760"/>
    </location>
</feature>
<evidence type="ECO:0000256" key="12">
    <source>
        <dbReference type="ARBA" id="ARBA00023180"/>
    </source>
</evidence>
<keyword evidence="5 14" id="KW-0812">Transmembrane</keyword>
<dbReference type="GO" id="GO:0005743">
    <property type="term" value="C:mitochondrial inner membrane"/>
    <property type="evidence" value="ECO:0007669"/>
    <property type="project" value="TreeGrafter"/>
</dbReference>
<dbReference type="OMA" id="LTMEDTI"/>
<dbReference type="InterPro" id="IPR039421">
    <property type="entry name" value="Type_1_exporter"/>
</dbReference>
<evidence type="ECO:0000256" key="4">
    <source>
        <dbReference type="ARBA" id="ARBA00022448"/>
    </source>
</evidence>
<evidence type="ECO:0000256" key="3">
    <source>
        <dbReference type="ARBA" id="ARBA00012191"/>
    </source>
</evidence>
<feature type="domain" description="ABC transporter" evidence="15">
    <location>
        <begin position="1014"/>
        <end position="1249"/>
    </location>
</feature>
<dbReference type="Pfam" id="PF00664">
    <property type="entry name" value="ABC_membrane"/>
    <property type="match status" value="2"/>
</dbReference>
<dbReference type="InterPro" id="IPR017871">
    <property type="entry name" value="ABC_transporter-like_CS"/>
</dbReference>
<proteinExistence type="inferred from homology"/>
<dbReference type="PANTHER" id="PTHR43394:SF27">
    <property type="entry name" value="ATP-DEPENDENT TRANSLOCASE ABCB1-LIKE"/>
    <property type="match status" value="1"/>
</dbReference>
<dbReference type="Gene3D" id="3.40.50.300">
    <property type="entry name" value="P-loop containing nucleotide triphosphate hydrolases"/>
    <property type="match status" value="2"/>
</dbReference>
<feature type="domain" description="ABC transporter" evidence="15">
    <location>
        <begin position="368"/>
        <end position="604"/>
    </location>
</feature>
<comment type="catalytic activity">
    <reaction evidence="13">
        <text>ATP + H2O + xenobioticSide 1 = ADP + phosphate + xenobioticSide 2.</text>
        <dbReference type="EC" id="7.6.2.2"/>
    </reaction>
</comment>
<dbReference type="CDD" id="cd18578">
    <property type="entry name" value="ABC_6TM_Pgp_ABCB1_D2_like"/>
    <property type="match status" value="1"/>
</dbReference>
<comment type="similarity">
    <text evidence="2">Belongs to the ABC transporter superfamily. ABCB family. Multidrug resistance exporter (TC 3.A.1.201) subfamily.</text>
</comment>
<feature type="domain" description="ABC transmembrane type-1" evidence="16">
    <location>
        <begin position="40"/>
        <end position="333"/>
    </location>
</feature>
<dbReference type="FunFam" id="3.40.50.300:FF:000479">
    <property type="entry name" value="Multidrug resistance protein 1A"/>
    <property type="match status" value="1"/>
</dbReference>
<evidence type="ECO:0000313" key="18">
    <source>
        <dbReference type="Proteomes" id="UP000024404"/>
    </source>
</evidence>
<dbReference type="Gene3D" id="1.20.1560.10">
    <property type="entry name" value="ABC transporter type 1, transmembrane domain"/>
    <property type="match status" value="1"/>
</dbReference>
<dbReference type="EnsemblMetazoa" id="OVOC10280.1">
    <property type="protein sequence ID" value="OVOC10280.1"/>
    <property type="gene ID" value="WBGene00247089"/>
</dbReference>
<keyword evidence="12" id="KW-0325">Glycoprotein</keyword>
<dbReference type="PROSITE" id="PS50929">
    <property type="entry name" value="ABC_TM1F"/>
    <property type="match status" value="2"/>
</dbReference>
<dbReference type="InterPro" id="IPR003439">
    <property type="entry name" value="ABC_transporter-like_ATP-bd"/>
</dbReference>
<keyword evidence="18" id="KW-1185">Reference proteome</keyword>
<dbReference type="GO" id="GO:0016887">
    <property type="term" value="F:ATP hydrolysis activity"/>
    <property type="evidence" value="ECO:0007669"/>
    <property type="project" value="InterPro"/>
</dbReference>
<evidence type="ECO:0000256" key="13">
    <source>
        <dbReference type="ARBA" id="ARBA00034018"/>
    </source>
</evidence>
<feature type="transmembrane region" description="Helical" evidence="14">
    <location>
        <begin position="35"/>
        <end position="54"/>
    </location>
</feature>
<reference evidence="17" key="2">
    <citation type="submission" date="2022-06" db="UniProtKB">
        <authorList>
            <consortium name="EnsemblMetazoa"/>
        </authorList>
    </citation>
    <scope>IDENTIFICATION</scope>
</reference>
<keyword evidence="10 14" id="KW-1133">Transmembrane helix</keyword>
<evidence type="ECO:0000256" key="8">
    <source>
        <dbReference type="ARBA" id="ARBA00022840"/>
    </source>
</evidence>
<evidence type="ECO:0000256" key="6">
    <source>
        <dbReference type="ARBA" id="ARBA00022737"/>
    </source>
</evidence>
<dbReference type="GO" id="GO:0090374">
    <property type="term" value="P:oligopeptide export from mitochondrion"/>
    <property type="evidence" value="ECO:0007669"/>
    <property type="project" value="TreeGrafter"/>
</dbReference>
<dbReference type="PROSITE" id="PS00211">
    <property type="entry name" value="ABC_TRANSPORTER_1"/>
    <property type="match status" value="2"/>
</dbReference>
<evidence type="ECO:0000256" key="14">
    <source>
        <dbReference type="SAM" id="Phobius"/>
    </source>
</evidence>
<dbReference type="Proteomes" id="UP000024404">
    <property type="component" value="Unassembled WGS sequence"/>
</dbReference>
<dbReference type="PANTHER" id="PTHR43394">
    <property type="entry name" value="ATP-DEPENDENT PERMEASE MDL1, MITOCHONDRIAL"/>
    <property type="match status" value="1"/>
</dbReference>
<feature type="transmembrane region" description="Helical" evidence="14">
    <location>
        <begin position="960"/>
        <end position="979"/>
    </location>
</feature>
<evidence type="ECO:0000256" key="9">
    <source>
        <dbReference type="ARBA" id="ARBA00022967"/>
    </source>
</evidence>
<accession>A0A8R1XMU5</accession>
<dbReference type="InterPro" id="IPR011527">
    <property type="entry name" value="ABC1_TM_dom"/>
</dbReference>
<feature type="transmembrane region" description="Helical" evidence="14">
    <location>
        <begin position="268"/>
        <end position="293"/>
    </location>
</feature>
<feature type="transmembrane region" description="Helical" evidence="14">
    <location>
        <begin position="691"/>
        <end position="713"/>
    </location>
</feature>
<dbReference type="CDD" id="cd18577">
    <property type="entry name" value="ABC_6TM_Pgp_ABCB1_D1_like"/>
    <property type="match status" value="1"/>
</dbReference>
<keyword evidence="9" id="KW-1278">Translocase</keyword>